<dbReference type="EMBL" id="CP150851">
    <property type="protein sequence ID" value="WZW58789.1"/>
    <property type="molecule type" value="Genomic_DNA"/>
</dbReference>
<keyword evidence="1" id="KW-0614">Plasmid</keyword>
<name>A0ABZ3BW07_BURPY</name>
<evidence type="ECO:0000313" key="1">
    <source>
        <dbReference type="EMBL" id="WZW58789.1"/>
    </source>
</evidence>
<proteinExistence type="predicted"/>
<dbReference type="RefSeq" id="WP_342312073.1">
    <property type="nucleotide sequence ID" value="NZ_CP150851.1"/>
</dbReference>
<keyword evidence="2" id="KW-1185">Reference proteome</keyword>
<dbReference type="Proteomes" id="UP001484179">
    <property type="component" value="Plasmid unnamed"/>
</dbReference>
<accession>A0ABZ3BW07</accession>
<gene>
    <name evidence="1" type="ORF">WN985_34545</name>
</gene>
<organism evidence="1 2">
    <name type="scientific">Burkholderia pyrrocinia</name>
    <name type="common">Pseudomonas pyrrocinia</name>
    <dbReference type="NCBI Taxonomy" id="60550"/>
    <lineage>
        <taxon>Bacteria</taxon>
        <taxon>Pseudomonadati</taxon>
        <taxon>Pseudomonadota</taxon>
        <taxon>Betaproteobacteria</taxon>
        <taxon>Burkholderiales</taxon>
        <taxon>Burkholderiaceae</taxon>
        <taxon>Burkholderia</taxon>
        <taxon>Burkholderia cepacia complex</taxon>
    </lineage>
</organism>
<reference evidence="1 2" key="1">
    <citation type="submission" date="2024-04" db="EMBL/GenBank/DDBJ databases">
        <title>Biological Control Activity of Plant Growth Promoting Rhizobacteria Burkholderia pyrrocinia BX1 against Tobacco black shank Introduction Tobacco black shank (TBS) caused by the oomycete Phytophthora. nicotianae (P. nicotianae) has become a destructive soil.</title>
        <authorList>
            <person name="Liu X."/>
            <person name="Shu C."/>
        </authorList>
    </citation>
    <scope>NUCLEOTIDE SEQUENCE [LARGE SCALE GENOMIC DNA]</scope>
    <source>
        <strain evidence="1 2">BX1</strain>
        <plasmid evidence="1 2">unnamed</plasmid>
    </source>
</reference>
<protein>
    <submittedName>
        <fullName evidence="1">Uncharacterized protein</fullName>
    </submittedName>
</protein>
<sequence length="217" mass="23622">MAKTTVAAAPMRVEICGVVDAGRCGTLTAKDKGFIADYRGERGADASAFGRQQSFDTVTGIVDNRPRSYDGNCSQPTLGSVNAMAKPILIVLLKGPFPEAFCFVETLLKPLGFLLANPDSGRITHWSDDGQQIEVSRAKIVDEASTGVVKNVQFWRTDSDDLFVSWIDASPGWEFSFHLNGVIPELKIALVTALASAILVDLKLQYEDESAFRIDFD</sequence>
<geneLocation type="plasmid" evidence="1 2">
    <name>unnamed</name>
</geneLocation>
<evidence type="ECO:0000313" key="2">
    <source>
        <dbReference type="Proteomes" id="UP001484179"/>
    </source>
</evidence>